<reference evidence="2 3" key="1">
    <citation type="journal article" date="2011" name="Proc. Natl. Acad. Sci. U.S.A.">
        <title>Genome and transcriptome analyses of the mountain pine beetle-fungal symbiont Grosmannia clavigera, a lodgepole pine pathogen.</title>
        <authorList>
            <person name="DiGuistini S."/>
            <person name="Wang Y."/>
            <person name="Liao N.Y."/>
            <person name="Taylor G."/>
            <person name="Tanguay P."/>
            <person name="Feau N."/>
            <person name="Henrissat B."/>
            <person name="Chan S.K."/>
            <person name="Hesse-Orce U."/>
            <person name="Alamouti S.M."/>
            <person name="Tsui C.K.M."/>
            <person name="Docking R.T."/>
            <person name="Levasseur A."/>
            <person name="Haridas S."/>
            <person name="Robertson G."/>
            <person name="Birol I."/>
            <person name="Holt R.A."/>
            <person name="Marra M.A."/>
            <person name="Hamelin R.C."/>
            <person name="Hirst M."/>
            <person name="Jones S.J.M."/>
            <person name="Bohlmann J."/>
            <person name="Breuil C."/>
        </authorList>
    </citation>
    <scope>NUCLEOTIDE SEQUENCE [LARGE SCALE GENOMIC DNA]</scope>
    <source>
        <strain evidence="3">kw1407 / UAMH 11150</strain>
    </source>
</reference>
<keyword evidence="3" id="KW-1185">Reference proteome</keyword>
<dbReference type="GeneID" id="25976870"/>
<name>F0X8V2_GROCL</name>
<feature type="region of interest" description="Disordered" evidence="1">
    <location>
        <begin position="63"/>
        <end position="90"/>
    </location>
</feature>
<dbReference type="RefSeq" id="XP_014175150.1">
    <property type="nucleotide sequence ID" value="XM_014319675.1"/>
</dbReference>
<organism evidence="3">
    <name type="scientific">Grosmannia clavigera (strain kw1407 / UAMH 11150)</name>
    <name type="common">Blue stain fungus</name>
    <name type="synonym">Graphiocladiella clavigera</name>
    <dbReference type="NCBI Taxonomy" id="655863"/>
    <lineage>
        <taxon>Eukaryota</taxon>
        <taxon>Fungi</taxon>
        <taxon>Dikarya</taxon>
        <taxon>Ascomycota</taxon>
        <taxon>Pezizomycotina</taxon>
        <taxon>Sordariomycetes</taxon>
        <taxon>Sordariomycetidae</taxon>
        <taxon>Ophiostomatales</taxon>
        <taxon>Ophiostomataceae</taxon>
        <taxon>Leptographium</taxon>
    </lineage>
</organism>
<dbReference type="HOGENOM" id="CLU_2441069_0_0_1"/>
<evidence type="ECO:0000313" key="3">
    <source>
        <dbReference type="Proteomes" id="UP000007796"/>
    </source>
</evidence>
<sequence>MSAVWLRLAARLGRCPSTPLEVTWTHASRSNVPEKNTRTFLHDMDAGAVREPTGLTKEAVSTPILATDMHRRPGAQEAPLLAGKRASSTP</sequence>
<dbReference type="InParanoid" id="F0X8V2"/>
<dbReference type="EMBL" id="GL629735">
    <property type="protein sequence ID" value="EFX05668.1"/>
    <property type="molecule type" value="Genomic_DNA"/>
</dbReference>
<dbReference type="Proteomes" id="UP000007796">
    <property type="component" value="Unassembled WGS sequence"/>
</dbReference>
<protein>
    <submittedName>
        <fullName evidence="2">Uncharacterized protein</fullName>
    </submittedName>
</protein>
<accession>F0X8V2</accession>
<gene>
    <name evidence="2" type="ORF">CMQ_3737</name>
</gene>
<evidence type="ECO:0000313" key="2">
    <source>
        <dbReference type="EMBL" id="EFX05668.1"/>
    </source>
</evidence>
<proteinExistence type="predicted"/>
<dbReference type="AlphaFoldDB" id="F0X8V2"/>
<evidence type="ECO:0000256" key="1">
    <source>
        <dbReference type="SAM" id="MobiDB-lite"/>
    </source>
</evidence>